<gene>
    <name evidence="1" type="ORF">BECKLPF1236B_GA0070989_11347</name>
</gene>
<proteinExistence type="predicted"/>
<protein>
    <submittedName>
        <fullName evidence="1">Uncharacterized protein</fullName>
    </submittedName>
</protein>
<sequence length="372" mass="39688">MHRIDGAGHDGNHFVHEDPAIGRAPTEVTADWLNAAQEELVACIEGAGITLDKADNGQLWQALGLFLREQKLTAYTTGGVAGAFTITANPAIGAYAAGQRFRVRFHADGALANTLAINGASAAPLKWMDGIGDLIDPVIKEGQLADIEYNGAVFRVLNPILPPLAPLYPEVETSDGRLTMTNHGGGAISVDTGQSWIWRGTRRFSTDDYSSGDRTLATAASRTYHLRWTPGGGFGLKDLADAGYNPSALAESDTAFDTTYDDMLVARVVTGGGNVATIATLCNLSVLKASVNAAPRSSSGASEADHDYYFSIAWSRTPQVSLQGVSSPGGGSDSDVKVYPVSITRENIHYYSWTWQLNLPSQSYGFWLTLRG</sequence>
<organism evidence="1">
    <name type="scientific">Candidatus Kentrum sp. LPFa</name>
    <dbReference type="NCBI Taxonomy" id="2126335"/>
    <lineage>
        <taxon>Bacteria</taxon>
        <taxon>Pseudomonadati</taxon>
        <taxon>Pseudomonadota</taxon>
        <taxon>Gammaproteobacteria</taxon>
        <taxon>Candidatus Kentrum</taxon>
    </lineage>
</organism>
<reference evidence="1" key="1">
    <citation type="submission" date="2019-02" db="EMBL/GenBank/DDBJ databases">
        <authorList>
            <person name="Gruber-Vodicka R. H."/>
            <person name="Seah K. B. B."/>
        </authorList>
    </citation>
    <scope>NUCLEOTIDE SEQUENCE</scope>
    <source>
        <strain evidence="1">BECK_S313</strain>
    </source>
</reference>
<name>A0A450WM30_9GAMM</name>
<dbReference type="EMBL" id="CAADFK010000134">
    <property type="protein sequence ID" value="VFK18117.1"/>
    <property type="molecule type" value="Genomic_DNA"/>
</dbReference>
<evidence type="ECO:0000313" key="1">
    <source>
        <dbReference type="EMBL" id="VFK18117.1"/>
    </source>
</evidence>
<accession>A0A450WM30</accession>
<dbReference type="AlphaFoldDB" id="A0A450WM30"/>